<evidence type="ECO:0000313" key="2">
    <source>
        <dbReference type="EMBL" id="GAB1225442.1"/>
    </source>
</evidence>
<keyword evidence="1" id="KW-0472">Membrane</keyword>
<gene>
    <name evidence="2" type="ORF">ENUP19_0252G0082</name>
</gene>
<protein>
    <recommendedName>
        <fullName evidence="4">PRA1 family protein</fullName>
    </recommendedName>
</protein>
<feature type="transmembrane region" description="Helical" evidence="1">
    <location>
        <begin position="58"/>
        <end position="75"/>
    </location>
</feature>
<comment type="caution">
    <text evidence="2">The sequence shown here is derived from an EMBL/GenBank/DDBJ whole genome shotgun (WGS) entry which is preliminary data.</text>
</comment>
<reference evidence="2 3" key="1">
    <citation type="journal article" date="2019" name="PLoS Negl. Trop. Dis.">
        <title>Whole genome sequencing of Entamoeba nuttalli reveals mammalian host-related molecular signatures and a novel octapeptide-repeat surface protein.</title>
        <authorList>
            <person name="Tanaka M."/>
            <person name="Makiuchi T."/>
            <person name="Komiyama T."/>
            <person name="Shiina T."/>
            <person name="Osaki K."/>
            <person name="Tachibana H."/>
        </authorList>
    </citation>
    <scope>NUCLEOTIDE SEQUENCE [LARGE SCALE GENOMIC DNA]</scope>
    <source>
        <strain evidence="2 3">P19-061405</strain>
    </source>
</reference>
<dbReference type="EMBL" id="BAAFRS010000252">
    <property type="protein sequence ID" value="GAB1225442.1"/>
    <property type="molecule type" value="Genomic_DNA"/>
</dbReference>
<feature type="transmembrane region" description="Helical" evidence="1">
    <location>
        <begin position="119"/>
        <end position="135"/>
    </location>
</feature>
<keyword evidence="1" id="KW-1133">Transmembrane helix</keyword>
<organism evidence="2 3">
    <name type="scientific">Entamoeba nuttalli</name>
    <dbReference type="NCBI Taxonomy" id="412467"/>
    <lineage>
        <taxon>Eukaryota</taxon>
        <taxon>Amoebozoa</taxon>
        <taxon>Evosea</taxon>
        <taxon>Archamoebae</taxon>
        <taxon>Mastigamoebida</taxon>
        <taxon>Entamoebidae</taxon>
        <taxon>Entamoeba</taxon>
    </lineage>
</organism>
<feature type="transmembrane region" description="Helical" evidence="1">
    <location>
        <begin position="96"/>
        <end position="113"/>
    </location>
</feature>
<name>A0ABQ0DRQ6_9EUKA</name>
<keyword evidence="1" id="KW-0812">Transmembrane</keyword>
<dbReference type="Proteomes" id="UP001628156">
    <property type="component" value="Unassembled WGS sequence"/>
</dbReference>
<proteinExistence type="predicted"/>
<evidence type="ECO:0000256" key="1">
    <source>
        <dbReference type="SAM" id="Phobius"/>
    </source>
</evidence>
<sequence length="141" mass="16203">MEKLLNECNSLSSAEFNQPNNVNQALIRINQFIINYPTLIFTSICFSFILLMFVYYPFVWVVSITPLPFIIYKVLLTKKYELTKVVSNIKENEITIICGMVGAYVAYCCHAIIPMLLSMTFPLICCLVLGSFYETKQEKSK</sequence>
<accession>A0ABQ0DRQ6</accession>
<evidence type="ECO:0000313" key="3">
    <source>
        <dbReference type="Proteomes" id="UP001628156"/>
    </source>
</evidence>
<evidence type="ECO:0008006" key="4">
    <source>
        <dbReference type="Google" id="ProtNLM"/>
    </source>
</evidence>
<feature type="transmembrane region" description="Helical" evidence="1">
    <location>
        <begin position="33"/>
        <end position="52"/>
    </location>
</feature>
<keyword evidence="3" id="KW-1185">Reference proteome</keyword>